<dbReference type="EMBL" id="LAVA02000016">
    <property type="protein sequence ID" value="OIJ68308.1"/>
    <property type="molecule type" value="Genomic_DNA"/>
</dbReference>
<dbReference type="PANTHER" id="PTHR30344">
    <property type="entry name" value="6-PHOSPHOGLUCONOLACTONASE-RELATED"/>
    <property type="match status" value="1"/>
</dbReference>
<evidence type="ECO:0000313" key="4">
    <source>
        <dbReference type="Proteomes" id="UP000034196"/>
    </source>
</evidence>
<accession>A0A1J4P3H9</accession>
<gene>
    <name evidence="3" type="ORF">WN71_007720</name>
</gene>
<dbReference type="Gene3D" id="2.130.10.10">
    <property type="entry name" value="YVTN repeat-like/Quinoprotein amine dehydrogenase"/>
    <property type="match status" value="1"/>
</dbReference>
<evidence type="ECO:0000256" key="2">
    <source>
        <dbReference type="SAM" id="MobiDB-lite"/>
    </source>
</evidence>
<dbReference type="InterPro" id="IPR011048">
    <property type="entry name" value="Haem_d1_sf"/>
</dbReference>
<dbReference type="InterPro" id="IPR015943">
    <property type="entry name" value="WD40/YVTN_repeat-like_dom_sf"/>
</dbReference>
<proteinExistence type="inferred from homology"/>
<reference evidence="3" key="1">
    <citation type="submission" date="2016-10" db="EMBL/GenBank/DDBJ databases">
        <title>Genome sequence of Streptomyces mangrovisoli MUSC 149.</title>
        <authorList>
            <person name="Lee L.-H."/>
            <person name="Ser H.-L."/>
        </authorList>
    </citation>
    <scope>NUCLEOTIDE SEQUENCE [LARGE SCALE GENOMIC DNA]</scope>
    <source>
        <strain evidence="3">MUSC 149</strain>
    </source>
</reference>
<dbReference type="PANTHER" id="PTHR30344:SF1">
    <property type="entry name" value="6-PHOSPHOGLUCONOLACTONASE"/>
    <property type="match status" value="1"/>
</dbReference>
<dbReference type="Pfam" id="PF10282">
    <property type="entry name" value="Lactonase"/>
    <property type="match status" value="1"/>
</dbReference>
<dbReference type="STRING" id="1428628.WN71_007720"/>
<evidence type="ECO:0000313" key="3">
    <source>
        <dbReference type="EMBL" id="OIJ68308.1"/>
    </source>
</evidence>
<comment type="caution">
    <text evidence="3">The sequence shown here is derived from an EMBL/GenBank/DDBJ whole genome shotgun (WGS) entry which is preliminary data.</text>
</comment>
<organism evidence="3 4">
    <name type="scientific">Streptomyces mangrovisoli</name>
    <dbReference type="NCBI Taxonomy" id="1428628"/>
    <lineage>
        <taxon>Bacteria</taxon>
        <taxon>Bacillati</taxon>
        <taxon>Actinomycetota</taxon>
        <taxon>Actinomycetes</taxon>
        <taxon>Kitasatosporales</taxon>
        <taxon>Streptomycetaceae</taxon>
        <taxon>Streptomyces</taxon>
    </lineage>
</organism>
<name>A0A1J4P3H9_9ACTN</name>
<dbReference type="OrthoDB" id="9790815at2"/>
<protein>
    <recommendedName>
        <fullName evidence="5">6-phosphogluconolactonase</fullName>
    </recommendedName>
</protein>
<feature type="region of interest" description="Disordered" evidence="2">
    <location>
        <begin position="176"/>
        <end position="201"/>
    </location>
</feature>
<dbReference type="GO" id="GO:0017057">
    <property type="term" value="F:6-phosphogluconolactonase activity"/>
    <property type="evidence" value="ECO:0007669"/>
    <property type="project" value="TreeGrafter"/>
</dbReference>
<feature type="compositionally biased region" description="Low complexity" evidence="2">
    <location>
        <begin position="189"/>
        <end position="201"/>
    </location>
</feature>
<dbReference type="Proteomes" id="UP000034196">
    <property type="component" value="Unassembled WGS sequence"/>
</dbReference>
<comment type="similarity">
    <text evidence="1">Belongs to the cycloisomerase 2 family.</text>
</comment>
<evidence type="ECO:0000256" key="1">
    <source>
        <dbReference type="ARBA" id="ARBA00005564"/>
    </source>
</evidence>
<dbReference type="InterPro" id="IPR050282">
    <property type="entry name" value="Cycloisomerase_2"/>
</dbReference>
<dbReference type="InterPro" id="IPR019405">
    <property type="entry name" value="Lactonase_7-beta_prop"/>
</dbReference>
<evidence type="ECO:0008006" key="5">
    <source>
        <dbReference type="Google" id="ProtNLM"/>
    </source>
</evidence>
<sequence length="406" mass="42548">MTTDTQPAEPASRLVAFVGAYGVDGDEQAGGITVLDVARDGRTLTPLGRSAEPREAGHLVYAPGTRTLYAVDERKNDGRGPVQPPAAVHALAVGPDGGLTRVNALPAPGPRPTHLCLDEGRGVLLTANHGDFDHVEHVVRTADGGWDVEYLYDDSTVLLYGLRPDGALAGLRDVHVRTGHGPDPNTSPQAGGHAQSGAHAHSAVVDPSGRFVLVADKGTDRIDVLALGEDTLTPVESHVFPPQTGPRHIAFAPTTGHAYVTCEFASTLAAFAFDAHTGRLTPLDEAPTVDKGHTGLNEPAEVRVHPDGGFVYVNNRGEDSLAWFRTDADGRLTRLGHVPLAPSLHPGVAARSFAFAPGGGFLLVADRPANLVRAYAVDAEDGSLSALGTVDVAQPAYVEFAELPHE</sequence>
<dbReference type="RefSeq" id="WP_046584366.1">
    <property type="nucleotide sequence ID" value="NZ_LAVA02000016.1"/>
</dbReference>
<dbReference type="SUPFAM" id="SSF51004">
    <property type="entry name" value="C-terminal (heme d1) domain of cytochrome cd1-nitrite reductase"/>
    <property type="match status" value="1"/>
</dbReference>
<keyword evidence="4" id="KW-1185">Reference proteome</keyword>
<dbReference type="AlphaFoldDB" id="A0A1J4P3H9"/>